<dbReference type="Pfam" id="PF07715">
    <property type="entry name" value="Plug"/>
    <property type="match status" value="1"/>
</dbReference>
<dbReference type="STRING" id="820.ERS852554_03021"/>
<dbReference type="InterPro" id="IPR023997">
    <property type="entry name" value="TonB-dep_OMP_SusC/RagA_CS"/>
</dbReference>
<evidence type="ECO:0000256" key="2">
    <source>
        <dbReference type="ARBA" id="ARBA00022448"/>
    </source>
</evidence>
<keyword evidence="2 8" id="KW-0813">Transport</keyword>
<dbReference type="GO" id="GO:0009279">
    <property type="term" value="C:cell outer membrane"/>
    <property type="evidence" value="ECO:0007669"/>
    <property type="project" value="UniProtKB-SubCell"/>
</dbReference>
<dbReference type="Pfam" id="PF13715">
    <property type="entry name" value="CarbopepD_reg_2"/>
    <property type="match status" value="1"/>
</dbReference>
<dbReference type="Gene3D" id="3.55.50.30">
    <property type="match status" value="1"/>
</dbReference>
<dbReference type="InterPro" id="IPR039426">
    <property type="entry name" value="TonB-dep_rcpt-like"/>
</dbReference>
<dbReference type="InterPro" id="IPR008969">
    <property type="entry name" value="CarboxyPept-like_regulatory"/>
</dbReference>
<dbReference type="Gene3D" id="2.60.40.1120">
    <property type="entry name" value="Carboxypeptidase-like, regulatory domain"/>
    <property type="match status" value="1"/>
</dbReference>
<dbReference type="NCBIfam" id="TIGR04056">
    <property type="entry name" value="OMP_RagA_SusC"/>
    <property type="match status" value="1"/>
</dbReference>
<accession>A0A139KIK6</accession>
<dbReference type="InterPro" id="IPR037066">
    <property type="entry name" value="Plug_dom_sf"/>
</dbReference>
<dbReference type="RefSeq" id="WP_061411108.1">
    <property type="nucleotide sequence ID" value="NZ_JBCHCZ010000002.1"/>
</dbReference>
<comment type="similarity">
    <text evidence="8">Belongs to the TonB-dependent receptor family.</text>
</comment>
<dbReference type="InterPro" id="IPR023996">
    <property type="entry name" value="TonB-dep_OMP_SusC/RagA"/>
</dbReference>
<dbReference type="Proteomes" id="UP000462376">
    <property type="component" value="Unassembled WGS sequence"/>
</dbReference>
<dbReference type="NCBIfam" id="TIGR04057">
    <property type="entry name" value="SusC_RagA_signa"/>
    <property type="match status" value="1"/>
</dbReference>
<reference evidence="10 11" key="1">
    <citation type="journal article" date="2019" name="Nat. Med.">
        <title>A library of human gut bacterial isolates paired with longitudinal multiomics data enables mechanistic microbiome research.</title>
        <authorList>
            <person name="Poyet M."/>
            <person name="Groussin M."/>
            <person name="Gibbons S.M."/>
            <person name="Avila-Pacheco J."/>
            <person name="Jiang X."/>
            <person name="Kearney S.M."/>
            <person name="Perrotta A.R."/>
            <person name="Berdy B."/>
            <person name="Zhao S."/>
            <person name="Lieberman T.D."/>
            <person name="Swanson P.K."/>
            <person name="Smith M."/>
            <person name="Roesemann S."/>
            <person name="Alexander J.E."/>
            <person name="Rich S.A."/>
            <person name="Livny J."/>
            <person name="Vlamakis H."/>
            <person name="Clish C."/>
            <person name="Bullock K."/>
            <person name="Deik A."/>
            <person name="Scott J."/>
            <person name="Pierce K.A."/>
            <person name="Xavier R.J."/>
            <person name="Alm E.J."/>
        </authorList>
    </citation>
    <scope>NUCLEOTIDE SEQUENCE [LARGE SCALE GENOMIC DNA]</scope>
    <source>
        <strain evidence="10 11">BIOML-A5</strain>
    </source>
</reference>
<gene>
    <name evidence="10" type="ORF">GAP47_14295</name>
</gene>
<evidence type="ECO:0000313" key="11">
    <source>
        <dbReference type="Proteomes" id="UP000462376"/>
    </source>
</evidence>
<protein>
    <submittedName>
        <fullName evidence="10">SusC/RagA family TonB-linked outer membrane protein</fullName>
    </submittedName>
</protein>
<dbReference type="EMBL" id="WCTL01000013">
    <property type="protein sequence ID" value="KAB4234481.1"/>
    <property type="molecule type" value="Genomic_DNA"/>
</dbReference>
<dbReference type="PANTHER" id="PTHR30069">
    <property type="entry name" value="TONB-DEPENDENT OUTER MEMBRANE RECEPTOR"/>
    <property type="match status" value="1"/>
</dbReference>
<dbReference type="GO" id="GO:0015344">
    <property type="term" value="F:siderophore uptake transmembrane transporter activity"/>
    <property type="evidence" value="ECO:0007669"/>
    <property type="project" value="TreeGrafter"/>
</dbReference>
<evidence type="ECO:0000256" key="7">
    <source>
        <dbReference type="ARBA" id="ARBA00023237"/>
    </source>
</evidence>
<evidence type="ECO:0000256" key="4">
    <source>
        <dbReference type="ARBA" id="ARBA00022692"/>
    </source>
</evidence>
<dbReference type="AlphaFoldDB" id="A0A139KIK6"/>
<dbReference type="Pfam" id="PF07660">
    <property type="entry name" value="STN"/>
    <property type="match status" value="1"/>
</dbReference>
<dbReference type="SMART" id="SM00965">
    <property type="entry name" value="STN"/>
    <property type="match status" value="1"/>
</dbReference>
<keyword evidence="5" id="KW-0732">Signal</keyword>
<dbReference type="PROSITE" id="PS52016">
    <property type="entry name" value="TONB_DEPENDENT_REC_3"/>
    <property type="match status" value="1"/>
</dbReference>
<sequence>MKITLFLLLFVIFQVYSGNCYSQNARVSIQNARLRVGQVLEQIESQTEYLFVYNKQNVDVRRTVDINASNQTVSEVLDQMFKGTDIKYVMEGKNIVLTKNSRSVEDKTDTLQEMAIVRGKVTDSKGEPIIGANILEKGTANGVITNTEGEFSMNIPPYATIVVSYISYEPQTIALNGRNNLHIRMEEKNLALEQVVVTAMGIQKKMSSLTYSTQQISSNELTRAKEPNMINTLAGKTAGVQINKTANLGGSAKVVIRGARSAFASGNNQPLYVIDGVPMLNSSTESTSTVIGGNYDGLNRDAGDGISNLNPDDIESINILKGSSAAALYGSQAANGVILITTKKGKAGLQRVTFSSNLTVSHAISTPEFQNTYGRNEDGGTASWGTKGNVTDYDNIGEFFSNGITTFNSLAITTGNEKVQTYFSYANTTAKGIVDNNKLQKNNLNLHETASLFNNKLKLDGIATLMTQTVKNSPATGGYYLNPLVSLYSFPRGVDMSTYRENFETWNADRNMMTQNWIEKNGDGTVSEWGQNPYWLKNRVLSGYKRYRAVASARANLHITDYFSLQVRGNVDYISDKFDNKMYATTAPNIAGKYEDKENGRYIWSDSQEIQVYGDAMVLFNKEFDDFSLNTALGASINMSKVNSLTIDSRLASLYKPNVFTVPNVVMDSKAAVNQSIDSKRTLQSVFATMQWGWKGLLYLDITARNDWSSTLAHTDSKNTGFFYPSIGATWILNKTCSLPKWISFAKVRASWAEVGNDLPIGITNPVDIIMVGGSINVNTVEQRGDLKPEISSSIEFGTEWRFFHHRFGIDFTWYQTNTKNQLLRMDNPTGSTYKYRYVNAGKIRNQGFELTVDATPLLYRNFSWKSLINMSANKNKVVTLHPDYPEFSYYEEGFNAGYQMRVKEGGSLGDIYGNAFRRNEDGSIMVDETSKRPLGNTGNKDLLGNANPDFTMGCSNTLTYKNLELYFLIDFRFGGEVMSLTQSELDANGVTKVTEDARTRGYVEYQGQKFNDPRAFYSAVGGRNAISEYYMYDATCIRLREVSLSYSFPKTILENSRFIKGIDVSLAARNLCFLKKEAPFDPDAVMSVGNNNQGVDVFGMPTTRNIGFNLRLTF</sequence>
<dbReference type="PANTHER" id="PTHR30069:SF29">
    <property type="entry name" value="HEMOGLOBIN AND HEMOGLOBIN-HAPTOGLOBIN-BINDING PROTEIN 1-RELATED"/>
    <property type="match status" value="1"/>
</dbReference>
<dbReference type="InterPro" id="IPR011662">
    <property type="entry name" value="Secretin/TonB_short_N"/>
</dbReference>
<evidence type="ECO:0000256" key="8">
    <source>
        <dbReference type="PROSITE-ProRule" id="PRU01360"/>
    </source>
</evidence>
<organism evidence="10 11">
    <name type="scientific">Bacteroides uniformis</name>
    <dbReference type="NCBI Taxonomy" id="820"/>
    <lineage>
        <taxon>Bacteria</taxon>
        <taxon>Pseudomonadati</taxon>
        <taxon>Bacteroidota</taxon>
        <taxon>Bacteroidia</taxon>
        <taxon>Bacteroidales</taxon>
        <taxon>Bacteroidaceae</taxon>
        <taxon>Bacteroides</taxon>
    </lineage>
</organism>
<evidence type="ECO:0000256" key="5">
    <source>
        <dbReference type="ARBA" id="ARBA00022729"/>
    </source>
</evidence>
<evidence type="ECO:0000313" key="10">
    <source>
        <dbReference type="EMBL" id="KAB4234481.1"/>
    </source>
</evidence>
<dbReference type="InterPro" id="IPR012910">
    <property type="entry name" value="Plug_dom"/>
</dbReference>
<evidence type="ECO:0000256" key="1">
    <source>
        <dbReference type="ARBA" id="ARBA00004571"/>
    </source>
</evidence>
<dbReference type="SUPFAM" id="SSF56935">
    <property type="entry name" value="Porins"/>
    <property type="match status" value="1"/>
</dbReference>
<keyword evidence="4 8" id="KW-0812">Transmembrane</keyword>
<comment type="caution">
    <text evidence="10">The sequence shown here is derived from an EMBL/GenBank/DDBJ whole genome shotgun (WGS) entry which is preliminary data.</text>
</comment>
<evidence type="ECO:0000256" key="6">
    <source>
        <dbReference type="ARBA" id="ARBA00023136"/>
    </source>
</evidence>
<dbReference type="GO" id="GO:0044718">
    <property type="term" value="P:siderophore transmembrane transport"/>
    <property type="evidence" value="ECO:0007669"/>
    <property type="project" value="TreeGrafter"/>
</dbReference>
<proteinExistence type="inferred from homology"/>
<keyword evidence="7 8" id="KW-0998">Cell outer membrane</keyword>
<dbReference type="Gene3D" id="2.170.130.10">
    <property type="entry name" value="TonB-dependent receptor, plug domain"/>
    <property type="match status" value="1"/>
</dbReference>
<dbReference type="InterPro" id="IPR036942">
    <property type="entry name" value="Beta-barrel_TonB_sf"/>
</dbReference>
<keyword evidence="3 8" id="KW-1134">Transmembrane beta strand</keyword>
<keyword evidence="6 8" id="KW-0472">Membrane</keyword>
<feature type="domain" description="Secretin/TonB short N-terminal" evidence="9">
    <location>
        <begin position="49"/>
        <end position="100"/>
    </location>
</feature>
<evidence type="ECO:0000259" key="9">
    <source>
        <dbReference type="SMART" id="SM00965"/>
    </source>
</evidence>
<dbReference type="Gene3D" id="2.40.170.20">
    <property type="entry name" value="TonB-dependent receptor, beta-barrel domain"/>
    <property type="match status" value="1"/>
</dbReference>
<evidence type="ECO:0000256" key="3">
    <source>
        <dbReference type="ARBA" id="ARBA00022452"/>
    </source>
</evidence>
<comment type="subcellular location">
    <subcellularLocation>
        <location evidence="1 8">Cell outer membrane</location>
        <topology evidence="1 8">Multi-pass membrane protein</topology>
    </subcellularLocation>
</comment>
<dbReference type="SUPFAM" id="SSF49464">
    <property type="entry name" value="Carboxypeptidase regulatory domain-like"/>
    <property type="match status" value="1"/>
</dbReference>
<name>A0A139KIK6_BACUN</name>